<evidence type="ECO:0000313" key="2">
    <source>
        <dbReference type="Proteomes" id="UP000231693"/>
    </source>
</evidence>
<dbReference type="Proteomes" id="UP000231693">
    <property type="component" value="Unassembled WGS sequence"/>
</dbReference>
<dbReference type="RefSeq" id="WP_170062641.1">
    <property type="nucleotide sequence ID" value="NZ_BOOX01000002.1"/>
</dbReference>
<protein>
    <submittedName>
        <fullName evidence="1">Uncharacterized protein</fullName>
    </submittedName>
</protein>
<gene>
    <name evidence="1" type="ORF">CLV28_1510</name>
</gene>
<dbReference type="EMBL" id="PGFE01000002">
    <property type="protein sequence ID" value="PJJ74021.1"/>
    <property type="molecule type" value="Genomic_DNA"/>
</dbReference>
<evidence type="ECO:0000313" key="1">
    <source>
        <dbReference type="EMBL" id="PJJ74021.1"/>
    </source>
</evidence>
<accession>A0A2M9CQB4</accession>
<proteinExistence type="predicted"/>
<sequence length="112" mass="12486">MVSLSRLFSRRTTAQDDAAGTEPGTGRRATLAHLGEFTRTRVGVEAYIEPPTHDTPTTLMLVATTGEWTRRRVPDAAAARKVAAQLGVPVYDVLFTGYPQRYRDWTSAQRHR</sequence>
<reference evidence="1 2" key="1">
    <citation type="submission" date="2017-11" db="EMBL/GenBank/DDBJ databases">
        <title>Genomic Encyclopedia of Archaeal and Bacterial Type Strains, Phase II (KMG-II): From Individual Species to Whole Genera.</title>
        <authorList>
            <person name="Goeker M."/>
        </authorList>
    </citation>
    <scope>NUCLEOTIDE SEQUENCE [LARGE SCALE GENOMIC DNA]</scope>
    <source>
        <strain evidence="1 2">DSM 25478</strain>
    </source>
</reference>
<name>A0A2M9CQB4_9CELL</name>
<organism evidence="1 2">
    <name type="scientific">Sediminihabitans luteus</name>
    <dbReference type="NCBI Taxonomy" id="1138585"/>
    <lineage>
        <taxon>Bacteria</taxon>
        <taxon>Bacillati</taxon>
        <taxon>Actinomycetota</taxon>
        <taxon>Actinomycetes</taxon>
        <taxon>Micrococcales</taxon>
        <taxon>Cellulomonadaceae</taxon>
        <taxon>Sediminihabitans</taxon>
    </lineage>
</organism>
<comment type="caution">
    <text evidence="1">The sequence shown here is derived from an EMBL/GenBank/DDBJ whole genome shotgun (WGS) entry which is preliminary data.</text>
</comment>
<dbReference type="AlphaFoldDB" id="A0A2M9CQB4"/>
<keyword evidence="2" id="KW-1185">Reference proteome</keyword>